<accession>A0A1N7SPH2</accession>
<evidence type="ECO:0000313" key="2">
    <source>
        <dbReference type="Proteomes" id="UP000195569"/>
    </source>
</evidence>
<comment type="caution">
    <text evidence="1">The sequence shown here is derived from an EMBL/GenBank/DDBJ whole genome shotgun (WGS) entry which is preliminary data.</text>
</comment>
<reference evidence="1" key="1">
    <citation type="submission" date="2016-12" db="EMBL/GenBank/DDBJ databases">
        <authorList>
            <person name="Moulin L."/>
        </authorList>
    </citation>
    <scope>NUCLEOTIDE SEQUENCE [LARGE SCALE GENOMIC DNA]</scope>
    <source>
        <strain evidence="1">STM 7183</strain>
    </source>
</reference>
<gene>
    <name evidence="1" type="ORF">BN2476_650085</name>
</gene>
<sequence>MDFKNFHCARIILSGIETIHMIRKRQPGDDGRARTVDDQFHFLVI</sequence>
<organism evidence="1 2">
    <name type="scientific">Paraburkholderia piptadeniae</name>
    <dbReference type="NCBI Taxonomy" id="1701573"/>
    <lineage>
        <taxon>Bacteria</taxon>
        <taxon>Pseudomonadati</taxon>
        <taxon>Pseudomonadota</taxon>
        <taxon>Betaproteobacteria</taxon>
        <taxon>Burkholderiales</taxon>
        <taxon>Burkholderiaceae</taxon>
        <taxon>Paraburkholderia</taxon>
    </lineage>
</organism>
<proteinExistence type="predicted"/>
<dbReference type="AlphaFoldDB" id="A0A1N7SPH2"/>
<name>A0A1N7SPH2_9BURK</name>
<evidence type="ECO:0000313" key="1">
    <source>
        <dbReference type="EMBL" id="SIT48842.1"/>
    </source>
</evidence>
<keyword evidence="2" id="KW-1185">Reference proteome</keyword>
<dbReference type="EMBL" id="CYGY02000065">
    <property type="protein sequence ID" value="SIT48842.1"/>
    <property type="molecule type" value="Genomic_DNA"/>
</dbReference>
<dbReference type="Proteomes" id="UP000195569">
    <property type="component" value="Unassembled WGS sequence"/>
</dbReference>
<protein>
    <submittedName>
        <fullName evidence="1">Transposase</fullName>
    </submittedName>
</protein>